<dbReference type="InterPro" id="IPR023996">
    <property type="entry name" value="TonB-dep_OMP_SusC/RagA"/>
</dbReference>
<keyword evidence="3 10" id="KW-1134">Transmembrane beta strand</keyword>
<dbReference type="Gene3D" id="2.60.40.1120">
    <property type="entry name" value="Carboxypeptidase-like, regulatory domain"/>
    <property type="match status" value="1"/>
</dbReference>
<accession>A0A7X8SP87</accession>
<evidence type="ECO:0000259" key="13">
    <source>
        <dbReference type="Pfam" id="PF00593"/>
    </source>
</evidence>
<keyword evidence="16" id="KW-1185">Reference proteome</keyword>
<reference evidence="15 16" key="1">
    <citation type="submission" date="2020-04" db="EMBL/GenBank/DDBJ databases">
        <title>Flammeovirga sp. SR4, a novel species isolated from seawater.</title>
        <authorList>
            <person name="Wang X."/>
        </authorList>
    </citation>
    <scope>NUCLEOTIDE SEQUENCE [LARGE SCALE GENOMIC DNA]</scope>
    <source>
        <strain evidence="15 16">SR4</strain>
    </source>
</reference>
<dbReference type="Pfam" id="PF07715">
    <property type="entry name" value="Plug"/>
    <property type="match status" value="1"/>
</dbReference>
<keyword evidence="2 10" id="KW-0813">Transport</keyword>
<feature type="domain" description="TonB-dependent receptor plug" evidence="14">
    <location>
        <begin position="119"/>
        <end position="244"/>
    </location>
</feature>
<evidence type="ECO:0000256" key="3">
    <source>
        <dbReference type="ARBA" id="ARBA00022452"/>
    </source>
</evidence>
<gene>
    <name evidence="15" type="ORF">HGP29_21930</name>
</gene>
<evidence type="ECO:0000256" key="4">
    <source>
        <dbReference type="ARBA" id="ARBA00022692"/>
    </source>
</evidence>
<comment type="similarity">
    <text evidence="10 11">Belongs to the TonB-dependent receptor family.</text>
</comment>
<evidence type="ECO:0000256" key="8">
    <source>
        <dbReference type="ARBA" id="ARBA00023170"/>
    </source>
</evidence>
<feature type="chain" id="PRO_5031140237" evidence="12">
    <location>
        <begin position="24"/>
        <end position="1028"/>
    </location>
</feature>
<dbReference type="EMBL" id="JABAIL010000008">
    <property type="protein sequence ID" value="NLR93876.1"/>
    <property type="molecule type" value="Genomic_DNA"/>
</dbReference>
<comment type="subcellular location">
    <subcellularLocation>
        <location evidence="1 10">Cell outer membrane</location>
        <topology evidence="1 10">Multi-pass membrane protein</topology>
    </subcellularLocation>
</comment>
<dbReference type="Pfam" id="PF13715">
    <property type="entry name" value="CarbopepD_reg_2"/>
    <property type="match status" value="1"/>
</dbReference>
<dbReference type="InterPro" id="IPR039426">
    <property type="entry name" value="TonB-dep_rcpt-like"/>
</dbReference>
<proteinExistence type="inferred from homology"/>
<evidence type="ECO:0000256" key="6">
    <source>
        <dbReference type="ARBA" id="ARBA00023077"/>
    </source>
</evidence>
<dbReference type="Gene3D" id="2.170.130.10">
    <property type="entry name" value="TonB-dependent receptor, plug domain"/>
    <property type="match status" value="1"/>
</dbReference>
<dbReference type="InterPro" id="IPR012910">
    <property type="entry name" value="Plug_dom"/>
</dbReference>
<evidence type="ECO:0000256" key="1">
    <source>
        <dbReference type="ARBA" id="ARBA00004571"/>
    </source>
</evidence>
<feature type="signal peptide" evidence="12">
    <location>
        <begin position="1"/>
        <end position="23"/>
    </location>
</feature>
<dbReference type="SUPFAM" id="SSF56935">
    <property type="entry name" value="Porins"/>
    <property type="match status" value="1"/>
</dbReference>
<dbReference type="InterPro" id="IPR023997">
    <property type="entry name" value="TonB-dep_OMP_SusC/RagA_CS"/>
</dbReference>
<evidence type="ECO:0000256" key="9">
    <source>
        <dbReference type="ARBA" id="ARBA00023237"/>
    </source>
</evidence>
<dbReference type="PANTHER" id="PTHR30069">
    <property type="entry name" value="TONB-DEPENDENT OUTER MEMBRANE RECEPTOR"/>
    <property type="match status" value="1"/>
</dbReference>
<evidence type="ECO:0000313" key="16">
    <source>
        <dbReference type="Proteomes" id="UP000585050"/>
    </source>
</evidence>
<evidence type="ECO:0000259" key="14">
    <source>
        <dbReference type="Pfam" id="PF07715"/>
    </source>
</evidence>
<evidence type="ECO:0000313" key="15">
    <source>
        <dbReference type="EMBL" id="NLR93876.1"/>
    </source>
</evidence>
<feature type="domain" description="TonB-dependent receptor-like beta-barrel" evidence="13">
    <location>
        <begin position="414"/>
        <end position="984"/>
    </location>
</feature>
<dbReference type="Pfam" id="PF00593">
    <property type="entry name" value="TonB_dep_Rec_b-barrel"/>
    <property type="match status" value="1"/>
</dbReference>
<dbReference type="PROSITE" id="PS52016">
    <property type="entry name" value="TONB_DEPENDENT_REC_3"/>
    <property type="match status" value="1"/>
</dbReference>
<evidence type="ECO:0000256" key="12">
    <source>
        <dbReference type="SAM" id="SignalP"/>
    </source>
</evidence>
<evidence type="ECO:0000256" key="11">
    <source>
        <dbReference type="RuleBase" id="RU003357"/>
    </source>
</evidence>
<dbReference type="GO" id="GO:0009279">
    <property type="term" value="C:cell outer membrane"/>
    <property type="evidence" value="ECO:0007669"/>
    <property type="project" value="UniProtKB-SubCell"/>
</dbReference>
<protein>
    <submittedName>
        <fullName evidence="15">SusC/RagA family TonB-linked outer membrane protein</fullName>
    </submittedName>
</protein>
<dbReference type="PANTHER" id="PTHR30069:SF29">
    <property type="entry name" value="HEMOGLOBIN AND HEMOGLOBIN-HAPTOGLOBIN-BINDING PROTEIN 1-RELATED"/>
    <property type="match status" value="1"/>
</dbReference>
<dbReference type="AlphaFoldDB" id="A0A7X8SP87"/>
<dbReference type="GO" id="GO:0044718">
    <property type="term" value="P:siderophore transmembrane transport"/>
    <property type="evidence" value="ECO:0007669"/>
    <property type="project" value="TreeGrafter"/>
</dbReference>
<keyword evidence="8" id="KW-0675">Receptor</keyword>
<keyword evidence="5 12" id="KW-0732">Signal</keyword>
<organism evidence="15 16">
    <name type="scientific">Flammeovirga agarivorans</name>
    <dbReference type="NCBI Taxonomy" id="2726742"/>
    <lineage>
        <taxon>Bacteria</taxon>
        <taxon>Pseudomonadati</taxon>
        <taxon>Bacteroidota</taxon>
        <taxon>Cytophagia</taxon>
        <taxon>Cytophagales</taxon>
        <taxon>Flammeovirgaceae</taxon>
        <taxon>Flammeovirga</taxon>
    </lineage>
</organism>
<dbReference type="Gene3D" id="2.40.170.20">
    <property type="entry name" value="TonB-dependent receptor, beta-barrel domain"/>
    <property type="match status" value="1"/>
</dbReference>
<dbReference type="FunFam" id="2.60.40.1120:FF:000003">
    <property type="entry name" value="Outer membrane protein Omp121"/>
    <property type="match status" value="1"/>
</dbReference>
<dbReference type="NCBIfam" id="TIGR04056">
    <property type="entry name" value="OMP_RagA_SusC"/>
    <property type="match status" value="1"/>
</dbReference>
<evidence type="ECO:0000256" key="10">
    <source>
        <dbReference type="PROSITE-ProRule" id="PRU01360"/>
    </source>
</evidence>
<dbReference type="InterPro" id="IPR037066">
    <property type="entry name" value="Plug_dom_sf"/>
</dbReference>
<dbReference type="SUPFAM" id="SSF49464">
    <property type="entry name" value="Carboxypeptidase regulatory domain-like"/>
    <property type="match status" value="1"/>
</dbReference>
<keyword evidence="7 10" id="KW-0472">Membrane</keyword>
<sequence>MRRLLHFIILFCSVLLMSNTVSAQERSVSGSIKDAGNGDPLVGASIKIQGTTTGTITDFDGKFSLMVTDETVLEVSYIGYQSKKVNVGNQSVLNISLDMDATQMEEVVVVGLGVKREERSLGYAVQEVTGDDLGSVPNSANVMNSLSGKVAGVQINQVGGGPGSSSNVVIRGNAILDGSNQPLYVVDGIPLNNNNYENANDKDNGGVDTGDGLSGINPEDIESMSVLKGPAATAIYGSRGINGVIMITTKSGKGGNQGLGVDFSHASTISTFGITPDNQEQYAHGTNGAFPASPKDDFGMWGPKVTPGMTTNAYYDGQEREVKFYDNYDALFKPSYTANTNVALTKNTESSSVRFSYSNMSNNGNVDNQGYDRNTFSLRGTSDLNDKLHLDARANYVKEDAKNRPYMGNNGYNYMGYLAAIPNSYDVNWMKDYKDENGRPVGYDQNNNNPYWTMNEVSYEDTKDRFMGMASLTYDITDHLKVMGRAGTDYTSWRAYSVDPLYTPQYSGGRAYERTQLEREDNFDGMLTYDNKFGKFDVVANVGTSYMHIQRQYSDTGSSNFSDPLQQNPMSGSDRFMYYSAYEKAIASVYGTASIGYDGYLFLDVSGRNDWSSTLPLDNNSYFYPSISGSWVFSDMDWDTPDWLTFGKVRASWAKVGSDTDPYMLYQNYEIDGNSQDGLQTGGIKGNTINNSALKPSMQTSYELGFNLRMFDDIVNLDVTYYNSMSKDQIMKVRIPESSGYEDAIINAGEIANKGVEIALGINVVRKENFNWHSQINMAYNQNEVISLTDEVNQYLIGEGPVNIVAAPGQPYGAIYGTAYRRDDNGNIIVNEDGIPQVEDGYQQIGNSVQPWMAGWINNFQYKNFTLGIVIEGKFGGDLYSQTNAQMYSNGKHQDTADGRNQMHNTGTYNPGNMVYEDGTAFTGFTNSQDIQNYYQATSGVDEEFIYDASYIRISELSFGYTFPKVMISNLKMQDLRVSFVANNVCYLWKKTENIDPAASFAYGNAQGMEVGSYPLPQTFGFKLNAKF</sequence>
<evidence type="ECO:0000256" key="2">
    <source>
        <dbReference type="ARBA" id="ARBA00022448"/>
    </source>
</evidence>
<dbReference type="InterPro" id="IPR000531">
    <property type="entry name" value="Beta-barrel_TonB"/>
</dbReference>
<dbReference type="Proteomes" id="UP000585050">
    <property type="component" value="Unassembled WGS sequence"/>
</dbReference>
<dbReference type="RefSeq" id="WP_168884585.1">
    <property type="nucleotide sequence ID" value="NZ_JABAIL010000008.1"/>
</dbReference>
<dbReference type="GO" id="GO:0015344">
    <property type="term" value="F:siderophore uptake transmembrane transporter activity"/>
    <property type="evidence" value="ECO:0007669"/>
    <property type="project" value="TreeGrafter"/>
</dbReference>
<keyword evidence="4 10" id="KW-0812">Transmembrane</keyword>
<dbReference type="InterPro" id="IPR008969">
    <property type="entry name" value="CarboxyPept-like_regulatory"/>
</dbReference>
<comment type="caution">
    <text evidence="15">The sequence shown here is derived from an EMBL/GenBank/DDBJ whole genome shotgun (WGS) entry which is preliminary data.</text>
</comment>
<name>A0A7X8SP87_9BACT</name>
<dbReference type="NCBIfam" id="TIGR04057">
    <property type="entry name" value="SusC_RagA_signa"/>
    <property type="match status" value="1"/>
</dbReference>
<dbReference type="InterPro" id="IPR036942">
    <property type="entry name" value="Beta-barrel_TonB_sf"/>
</dbReference>
<evidence type="ECO:0000256" key="5">
    <source>
        <dbReference type="ARBA" id="ARBA00022729"/>
    </source>
</evidence>
<evidence type="ECO:0000256" key="7">
    <source>
        <dbReference type="ARBA" id="ARBA00023136"/>
    </source>
</evidence>
<keyword evidence="9 10" id="KW-0998">Cell outer membrane</keyword>
<keyword evidence="6 11" id="KW-0798">TonB box</keyword>